<proteinExistence type="predicted"/>
<evidence type="ECO:0000256" key="1">
    <source>
        <dbReference type="SAM" id="MobiDB-lite"/>
    </source>
</evidence>
<comment type="caution">
    <text evidence="2">The sequence shown here is derived from an EMBL/GenBank/DDBJ whole genome shotgun (WGS) entry which is preliminary data.</text>
</comment>
<name>A0A0F8WPI0_9ZZZZ</name>
<dbReference type="EMBL" id="LAZR01063790">
    <property type="protein sequence ID" value="KKK58812.1"/>
    <property type="molecule type" value="Genomic_DNA"/>
</dbReference>
<organism evidence="2">
    <name type="scientific">marine sediment metagenome</name>
    <dbReference type="NCBI Taxonomy" id="412755"/>
    <lineage>
        <taxon>unclassified sequences</taxon>
        <taxon>metagenomes</taxon>
        <taxon>ecological metagenomes</taxon>
    </lineage>
</organism>
<reference evidence="2" key="1">
    <citation type="journal article" date="2015" name="Nature">
        <title>Complex archaea that bridge the gap between prokaryotes and eukaryotes.</title>
        <authorList>
            <person name="Spang A."/>
            <person name="Saw J.H."/>
            <person name="Jorgensen S.L."/>
            <person name="Zaremba-Niedzwiedzka K."/>
            <person name="Martijn J."/>
            <person name="Lind A.E."/>
            <person name="van Eijk R."/>
            <person name="Schleper C."/>
            <person name="Guy L."/>
            <person name="Ettema T.J."/>
        </authorList>
    </citation>
    <scope>NUCLEOTIDE SEQUENCE</scope>
</reference>
<dbReference type="AlphaFoldDB" id="A0A0F8WPI0"/>
<sequence>MSKKKKKKAAKLTQPVAPPSPKKKKLGVDLGAEFIEEIKDAVVFLQCGPEPQTSIRSFVEDALRIRIKTVKVHYTKLLPKSGEIPSRNHVRPREGRRMS</sequence>
<evidence type="ECO:0000313" key="2">
    <source>
        <dbReference type="EMBL" id="KKK58812.1"/>
    </source>
</evidence>
<accession>A0A0F8WPI0</accession>
<gene>
    <name evidence="2" type="ORF">LCGC14_3040650</name>
</gene>
<feature type="compositionally biased region" description="Basic residues" evidence="1">
    <location>
        <begin position="1"/>
        <end position="10"/>
    </location>
</feature>
<feature type="region of interest" description="Disordered" evidence="1">
    <location>
        <begin position="1"/>
        <end position="24"/>
    </location>
</feature>
<protein>
    <submittedName>
        <fullName evidence="2">Uncharacterized protein</fullName>
    </submittedName>
</protein>